<reference evidence="2" key="1">
    <citation type="submission" date="2018-05" db="EMBL/GenBank/DDBJ databases">
        <title>Draft genome of Mucuna pruriens seed.</title>
        <authorList>
            <person name="Nnadi N.E."/>
            <person name="Vos R."/>
            <person name="Hasami M.H."/>
            <person name="Devisetty U.K."/>
            <person name="Aguiy J.C."/>
        </authorList>
    </citation>
    <scope>NUCLEOTIDE SEQUENCE [LARGE SCALE GENOMIC DNA]</scope>
    <source>
        <strain evidence="2">JCA_2017</strain>
    </source>
</reference>
<dbReference type="AlphaFoldDB" id="A0A371HQW9"/>
<proteinExistence type="predicted"/>
<feature type="non-terminal residue" evidence="2">
    <location>
        <position position="136"/>
    </location>
</feature>
<evidence type="ECO:0000313" key="3">
    <source>
        <dbReference type="Proteomes" id="UP000257109"/>
    </source>
</evidence>
<organism evidence="2 3">
    <name type="scientific">Mucuna pruriens</name>
    <name type="common">Velvet bean</name>
    <name type="synonym">Dolichos pruriens</name>
    <dbReference type="NCBI Taxonomy" id="157652"/>
    <lineage>
        <taxon>Eukaryota</taxon>
        <taxon>Viridiplantae</taxon>
        <taxon>Streptophyta</taxon>
        <taxon>Embryophyta</taxon>
        <taxon>Tracheophyta</taxon>
        <taxon>Spermatophyta</taxon>
        <taxon>Magnoliopsida</taxon>
        <taxon>eudicotyledons</taxon>
        <taxon>Gunneridae</taxon>
        <taxon>Pentapetalae</taxon>
        <taxon>rosids</taxon>
        <taxon>fabids</taxon>
        <taxon>Fabales</taxon>
        <taxon>Fabaceae</taxon>
        <taxon>Papilionoideae</taxon>
        <taxon>50 kb inversion clade</taxon>
        <taxon>NPAAA clade</taxon>
        <taxon>indigoferoid/millettioid clade</taxon>
        <taxon>Phaseoleae</taxon>
        <taxon>Mucuna</taxon>
    </lineage>
</organism>
<evidence type="ECO:0000256" key="1">
    <source>
        <dbReference type="SAM" id="MobiDB-lite"/>
    </source>
</evidence>
<dbReference type="EMBL" id="QJKJ01001927">
    <property type="protein sequence ID" value="RDY05186.1"/>
    <property type="molecule type" value="Genomic_DNA"/>
</dbReference>
<comment type="caution">
    <text evidence="2">The sequence shown here is derived from an EMBL/GenBank/DDBJ whole genome shotgun (WGS) entry which is preliminary data.</text>
</comment>
<sequence length="136" mass="15679">MALPPFLSNIHNVFHVSQLRKYVRDPTHARISIWFEWFGMKKLKTLVESWRLTSVIGMLFNATTYFSRQNIKRLEFQRNLENPSLKPHGPLGKRTPKTQGTQACTHQSYKYLTLATLEPLEAKTPPSPSLILLSLS</sequence>
<name>A0A371HQW9_MUCPR</name>
<protein>
    <submittedName>
        <fullName evidence="2">Uncharacterized protein</fullName>
    </submittedName>
</protein>
<gene>
    <name evidence="2" type="ORF">CR513_11005</name>
</gene>
<keyword evidence="3" id="KW-1185">Reference proteome</keyword>
<feature type="non-terminal residue" evidence="2">
    <location>
        <position position="1"/>
    </location>
</feature>
<evidence type="ECO:0000313" key="2">
    <source>
        <dbReference type="EMBL" id="RDY05186.1"/>
    </source>
</evidence>
<accession>A0A371HQW9</accession>
<feature type="region of interest" description="Disordered" evidence="1">
    <location>
        <begin position="81"/>
        <end position="103"/>
    </location>
</feature>
<dbReference type="Proteomes" id="UP000257109">
    <property type="component" value="Unassembled WGS sequence"/>
</dbReference>